<dbReference type="Proteomes" id="UP000317839">
    <property type="component" value="Unassembled WGS sequence"/>
</dbReference>
<reference evidence="5 6" key="1">
    <citation type="submission" date="2019-06" db="EMBL/GenBank/DDBJ databases">
        <title>Draft genome of Aliikangiella marina GYP-15.</title>
        <authorList>
            <person name="Wang G."/>
        </authorList>
    </citation>
    <scope>NUCLEOTIDE SEQUENCE [LARGE SCALE GENOMIC DNA]</scope>
    <source>
        <strain evidence="5 6">GYP-15</strain>
    </source>
</reference>
<comment type="caution">
    <text evidence="5">The sequence shown here is derived from an EMBL/GenBank/DDBJ whole genome shotgun (WGS) entry which is preliminary data.</text>
</comment>
<dbReference type="SUPFAM" id="SSF51430">
    <property type="entry name" value="NAD(P)-linked oxidoreductase"/>
    <property type="match status" value="1"/>
</dbReference>
<dbReference type="CDD" id="cd19092">
    <property type="entry name" value="AKR_BsYcsN_EcYdhF-like"/>
    <property type="match status" value="1"/>
</dbReference>
<dbReference type="Gene3D" id="3.20.20.100">
    <property type="entry name" value="NADP-dependent oxidoreductase domain"/>
    <property type="match status" value="1"/>
</dbReference>
<dbReference type="RefSeq" id="WP_142941812.1">
    <property type="nucleotide sequence ID" value="NZ_VIKR01000002.1"/>
</dbReference>
<evidence type="ECO:0000313" key="6">
    <source>
        <dbReference type="Proteomes" id="UP000317839"/>
    </source>
</evidence>
<dbReference type="GO" id="GO:0016491">
    <property type="term" value="F:oxidoreductase activity"/>
    <property type="evidence" value="ECO:0007669"/>
    <property type="project" value="UniProtKB-KW"/>
</dbReference>
<dbReference type="InterPro" id="IPR023210">
    <property type="entry name" value="NADP_OxRdtase_dom"/>
</dbReference>
<dbReference type="FunFam" id="3.20.20.100:FF:000008">
    <property type="entry name" value="Aldo/keto reductase family oxidoreductase"/>
    <property type="match status" value="1"/>
</dbReference>
<evidence type="ECO:0000256" key="2">
    <source>
        <dbReference type="ARBA" id="ARBA00023002"/>
    </source>
</evidence>
<dbReference type="PANTHER" id="PTHR43364">
    <property type="entry name" value="NADH-SPECIFIC METHYLGLYOXAL REDUCTASE-RELATED"/>
    <property type="match status" value="1"/>
</dbReference>
<feature type="domain" description="NADP-dependent oxidoreductase" evidence="4">
    <location>
        <begin position="6"/>
        <end position="280"/>
    </location>
</feature>
<dbReference type="InterPro" id="IPR036812">
    <property type="entry name" value="NAD(P)_OxRdtase_dom_sf"/>
</dbReference>
<keyword evidence="6" id="KW-1185">Reference proteome</keyword>
<dbReference type="EMBL" id="VIKR01000002">
    <property type="protein sequence ID" value="TQV75196.1"/>
    <property type="molecule type" value="Genomic_DNA"/>
</dbReference>
<name>A0A545TDE9_9GAMM</name>
<protein>
    <submittedName>
        <fullName evidence="5">Oxidoreductase</fullName>
    </submittedName>
</protein>
<sequence>MKLSPLVAGMWRMVDWELSVSERINLIEGCIDLGITSFDHADIYGDYQCESLFGEALAKRPGLRDQIQLVSKCGIRLVSQNRPTHQMKTYDTSYQHIVGSVENSLKALNTEHLDAILIHRPDPLMNGEEVARAFSDLVASGKILTAGVSNFLPHQSAMLQSFCDFPLAINQIEISVLNTHSFYDGSLDYCQQHQMTPMAWSPLAGGLLFNSDSERALGVKEALTVVGTEVDATVDQVAFAWLLKHPAGIKPIIGSGNLQRIKAAQQALQLELTDLHWYQILKASAGKDVA</sequence>
<keyword evidence="2" id="KW-0560">Oxidoreductase</keyword>
<dbReference type="PANTHER" id="PTHR43364:SF1">
    <property type="entry name" value="OXIDOREDUCTASE YDHF"/>
    <property type="match status" value="1"/>
</dbReference>
<organism evidence="5 6">
    <name type="scientific">Aliikangiella marina</name>
    <dbReference type="NCBI Taxonomy" id="1712262"/>
    <lineage>
        <taxon>Bacteria</taxon>
        <taxon>Pseudomonadati</taxon>
        <taxon>Pseudomonadota</taxon>
        <taxon>Gammaproteobacteria</taxon>
        <taxon>Oceanospirillales</taxon>
        <taxon>Pleioneaceae</taxon>
        <taxon>Aliikangiella</taxon>
    </lineage>
</organism>
<evidence type="ECO:0000256" key="1">
    <source>
        <dbReference type="ARBA" id="ARBA00022857"/>
    </source>
</evidence>
<keyword evidence="1" id="KW-0521">NADP</keyword>
<gene>
    <name evidence="5" type="ORF">FLL45_09665</name>
</gene>
<dbReference type="OrthoDB" id="9768793at2"/>
<dbReference type="InterPro" id="IPR050523">
    <property type="entry name" value="AKR_Detox_Biosynth"/>
</dbReference>
<dbReference type="GO" id="GO:0005829">
    <property type="term" value="C:cytosol"/>
    <property type="evidence" value="ECO:0007669"/>
    <property type="project" value="TreeGrafter"/>
</dbReference>
<dbReference type="Pfam" id="PF00248">
    <property type="entry name" value="Aldo_ket_red"/>
    <property type="match status" value="1"/>
</dbReference>
<evidence type="ECO:0000259" key="4">
    <source>
        <dbReference type="Pfam" id="PF00248"/>
    </source>
</evidence>
<dbReference type="AlphaFoldDB" id="A0A545TDE9"/>
<evidence type="ECO:0000313" key="5">
    <source>
        <dbReference type="EMBL" id="TQV75196.1"/>
    </source>
</evidence>
<comment type="similarity">
    <text evidence="3">Belongs to the aldo/keto reductase family. Aldo/keto reductase 2 subfamily.</text>
</comment>
<evidence type="ECO:0000256" key="3">
    <source>
        <dbReference type="ARBA" id="ARBA00038157"/>
    </source>
</evidence>
<proteinExistence type="inferred from homology"/>
<accession>A0A545TDE9</accession>